<comment type="caution">
    <text evidence="4">The sequence shown here is derived from an EMBL/GenBank/DDBJ whole genome shotgun (WGS) entry which is preliminary data.</text>
</comment>
<evidence type="ECO:0000313" key="4">
    <source>
        <dbReference type="EMBL" id="MSE18558.1"/>
    </source>
</evidence>
<keyword evidence="2" id="KW-0238">DNA-binding</keyword>
<sequence length="44" mass="5042">EEIFAALKRHDADAAEAAMRRHLQEMIFSITPIAERNSAWFEAP</sequence>
<dbReference type="Gene3D" id="1.20.120.530">
    <property type="entry name" value="GntR ligand-binding domain-like"/>
    <property type="match status" value="1"/>
</dbReference>
<dbReference type="GO" id="GO:0003677">
    <property type="term" value="F:DNA binding"/>
    <property type="evidence" value="ECO:0007669"/>
    <property type="project" value="UniProtKB-KW"/>
</dbReference>
<dbReference type="SUPFAM" id="SSF48008">
    <property type="entry name" value="GntR ligand-binding domain-like"/>
    <property type="match status" value="1"/>
</dbReference>
<dbReference type="EMBL" id="WKLC01001907">
    <property type="protein sequence ID" value="MSE18558.1"/>
    <property type="molecule type" value="Genomic_DNA"/>
</dbReference>
<dbReference type="AlphaFoldDB" id="A0A7X2SYC1"/>
<dbReference type="Proteomes" id="UP000461948">
    <property type="component" value="Unassembled WGS sequence"/>
</dbReference>
<gene>
    <name evidence="4" type="ORF">GKC49_26750</name>
</gene>
<feature type="non-terminal residue" evidence="4">
    <location>
        <position position="1"/>
    </location>
</feature>
<keyword evidence="3" id="KW-0804">Transcription</keyword>
<reference evidence="4 5" key="1">
    <citation type="submission" date="2019-11" db="EMBL/GenBank/DDBJ databases">
        <title>Draft Genome Sequence of Plant Growth-Promoting Rhizosphere-Associated Bacteria.</title>
        <authorList>
            <person name="Vasilyev I.Y."/>
            <person name="Radchenko V."/>
            <person name="Ilnitskaya E.V."/>
        </authorList>
    </citation>
    <scope>NUCLEOTIDE SEQUENCE [LARGE SCALE GENOMIC DNA]</scope>
    <source>
        <strain evidence="4 5">VRA_MhP_f</strain>
    </source>
</reference>
<protein>
    <submittedName>
        <fullName evidence="4">GntR family transcriptional regulator</fullName>
    </submittedName>
</protein>
<evidence type="ECO:0000256" key="2">
    <source>
        <dbReference type="ARBA" id="ARBA00023125"/>
    </source>
</evidence>
<evidence type="ECO:0000313" key="5">
    <source>
        <dbReference type="Proteomes" id="UP000461948"/>
    </source>
</evidence>
<keyword evidence="1" id="KW-0805">Transcription regulation</keyword>
<dbReference type="InterPro" id="IPR008920">
    <property type="entry name" value="TF_FadR/GntR_C"/>
</dbReference>
<accession>A0A7X2SYC1</accession>
<evidence type="ECO:0000256" key="3">
    <source>
        <dbReference type="ARBA" id="ARBA00023163"/>
    </source>
</evidence>
<evidence type="ECO:0000256" key="1">
    <source>
        <dbReference type="ARBA" id="ARBA00023015"/>
    </source>
</evidence>
<proteinExistence type="predicted"/>
<name>A0A7X2SYC1_ENTAG</name>
<organism evidence="4 5">
    <name type="scientific">Enterobacter agglomerans</name>
    <name type="common">Erwinia herbicola</name>
    <name type="synonym">Pantoea agglomerans</name>
    <dbReference type="NCBI Taxonomy" id="549"/>
    <lineage>
        <taxon>Bacteria</taxon>
        <taxon>Pseudomonadati</taxon>
        <taxon>Pseudomonadota</taxon>
        <taxon>Gammaproteobacteria</taxon>
        <taxon>Enterobacterales</taxon>
        <taxon>Erwiniaceae</taxon>
        <taxon>Pantoea</taxon>
        <taxon>Pantoea agglomerans group</taxon>
    </lineage>
</organism>